<evidence type="ECO:0000256" key="9">
    <source>
        <dbReference type="ARBA" id="ARBA00023136"/>
    </source>
</evidence>
<dbReference type="RefSeq" id="XP_020731779.2">
    <property type="nucleotide sequence ID" value="XM_020876120.2"/>
</dbReference>
<dbReference type="AlphaFoldDB" id="A0A6J0W7D4"/>
<evidence type="ECO:0000256" key="1">
    <source>
        <dbReference type="ARBA" id="ARBA00004434"/>
    </source>
</evidence>
<dbReference type="OrthoDB" id="9623219at2759"/>
<evidence type="ECO:0000256" key="3">
    <source>
        <dbReference type="ARBA" id="ARBA00010117"/>
    </source>
</evidence>
<dbReference type="SUPFAM" id="SSF81431">
    <property type="entry name" value="Mitochondrial cytochrome c oxidase subunit VIIIb (aka IX)"/>
    <property type="match status" value="1"/>
</dbReference>
<evidence type="ECO:0000256" key="5">
    <source>
        <dbReference type="ARBA" id="ARBA00022792"/>
    </source>
</evidence>
<gene>
    <name evidence="12" type="primary">LOC110126449</name>
</gene>
<comment type="subcellular location">
    <subcellularLocation>
        <location evidence="1 10">Mitochondrion inner membrane</location>
        <topology evidence="1 10">Single-pass membrane protein</topology>
    </subcellularLocation>
</comment>
<dbReference type="InParanoid" id="A0A6J0W7D4"/>
<evidence type="ECO:0000256" key="7">
    <source>
        <dbReference type="ARBA" id="ARBA00022989"/>
    </source>
</evidence>
<dbReference type="PANTHER" id="PTHR16717:SF2">
    <property type="entry name" value="CYTOCHROME C OXIDASE SUBUNIT 8C, MITOCHONDRIAL"/>
    <property type="match status" value="1"/>
</dbReference>
<comment type="function">
    <text evidence="10">Component of the cytochrome c oxidase, the last enzyme in the mitochondrial electron transport chain which drives oxidative phosphorylation. The respiratory chain contains 3 multisubunit complexes succinate dehydrogenase (complex II, CII), ubiquinol-cytochrome c oxidoreductase (cytochrome b-c1 complex, complex III, CIII) and cytochrome c oxidase (complex IV, CIV), that cooperate to transfer electrons derived from NADH and succinate to molecular oxygen, creating an electrochemical gradient over the inner membrane that drives transmembrane transport and the ATP synthase. Cytochrome c oxidase is the component of the respiratory chain that catalyzes the reduction of oxygen to water. Electrons originating from reduced cytochrome c in the intermembrane space (IMS) are transferred via the dinuclear copper A center (CU(A)) of subunit 2 and heme A of subunit 1 to the active site in subunit 1, a binuclear center (BNC) formed by heme A3 and copper B (CU(B)). The BNC reduces molecular oxygen to 2 water molecules using 4 electrons from cytochrome c in the IMS and 4 protons from the mitochondrial matrix.</text>
</comment>
<dbReference type="InterPro" id="IPR003205">
    <property type="entry name" value="Cyt_c_oxidase_su8"/>
</dbReference>
<evidence type="ECO:0000313" key="11">
    <source>
        <dbReference type="Proteomes" id="UP001652640"/>
    </source>
</evidence>
<keyword evidence="9 10" id="KW-0472">Membrane</keyword>
<name>A0A6J0W7D4_ODOVR</name>
<dbReference type="GO" id="GO:0045277">
    <property type="term" value="C:respiratory chain complex IV"/>
    <property type="evidence" value="ECO:0007669"/>
    <property type="project" value="UniProtKB-UniRule"/>
</dbReference>
<comment type="similarity">
    <text evidence="3 10">Belongs to the cytochrome c oxidase VIII family.</text>
</comment>
<dbReference type="Gene3D" id="4.10.81.10">
    <property type="entry name" value="Cytochrome c oxidase, subunit 8"/>
    <property type="match status" value="1"/>
</dbReference>
<evidence type="ECO:0000256" key="10">
    <source>
        <dbReference type="RuleBase" id="RU368101"/>
    </source>
</evidence>
<evidence type="ECO:0000313" key="12">
    <source>
        <dbReference type="RefSeq" id="XP_020731779.2"/>
    </source>
</evidence>
<keyword evidence="11" id="KW-1185">Reference proteome</keyword>
<dbReference type="KEGG" id="ovr:110126449"/>
<organism evidence="11 12">
    <name type="scientific">Odocoileus virginianus</name>
    <name type="common">White-tailed deer</name>
    <dbReference type="NCBI Taxonomy" id="9874"/>
    <lineage>
        <taxon>Eukaryota</taxon>
        <taxon>Metazoa</taxon>
        <taxon>Chordata</taxon>
        <taxon>Craniata</taxon>
        <taxon>Vertebrata</taxon>
        <taxon>Euteleostomi</taxon>
        <taxon>Mammalia</taxon>
        <taxon>Eutheria</taxon>
        <taxon>Laurasiatheria</taxon>
        <taxon>Artiodactyla</taxon>
        <taxon>Ruminantia</taxon>
        <taxon>Pecora</taxon>
        <taxon>Cervidae</taxon>
        <taxon>Odocoileinae</taxon>
        <taxon>Odocoileus</taxon>
    </lineage>
</organism>
<dbReference type="PANTHER" id="PTHR16717">
    <property type="entry name" value="CYTOCHROME C OXIDASE POLYPEPTIDE VIII"/>
    <property type="match status" value="1"/>
</dbReference>
<feature type="transmembrane region" description="Helical" evidence="10">
    <location>
        <begin position="96"/>
        <end position="114"/>
    </location>
</feature>
<evidence type="ECO:0000256" key="8">
    <source>
        <dbReference type="ARBA" id="ARBA00023128"/>
    </source>
</evidence>
<keyword evidence="7 10" id="KW-1133">Transmembrane helix</keyword>
<comment type="subunit">
    <text evidence="10">Component of the cytochrome c oxidase (complex IV, CIV), a multisubunit enzyme composed of 14 subunits. The complex is composed of a catalytic core of 3 subunits MT-CO1, MT-CO2 and MT-CO3, encoded in the mitochondrial DNA, and 11 supernumerary subunits COX4I, COX5A, COX5B, COX6A, COX6B, COX6C, COX7A, COX7B, COX7C, COX8 and NDUFA4, which are encoded in the nuclear genome. The complex exists as a monomer or a dimer and forms supercomplexes (SCs) in the inner mitochondrial membrane with NADH-ubiquinone oxidoreductase (complex I, CI) and ubiquinol-cytochrome c oxidoreductase (cytochrome b-c1 complex, complex III, CIII), resulting in different assemblies (supercomplex SCI(1)III(2)IV(1) and megacomplex MCI(2)III(2)IV(2)).</text>
</comment>
<comment type="pathway">
    <text evidence="2 10">Energy metabolism; oxidative phosphorylation.</text>
</comment>
<accession>A0A6J0W7D4</accession>
<evidence type="ECO:0000256" key="6">
    <source>
        <dbReference type="ARBA" id="ARBA00022946"/>
    </source>
</evidence>
<keyword evidence="5 10" id="KW-0999">Mitochondrion inner membrane</keyword>
<keyword evidence="4 10" id="KW-0812">Transmembrane</keyword>
<sequence length="124" mass="14266">MAHSHTSCVPENMRRRVSCPVLRLSRSSLGLPRCSSRLLTALRVYSWLRRTGRVMPRLPVLCLFPRRRVTLVVLQPGPLMAHSEPPRQRPMSTIEVAVALLVFFTAFLTPRGYVRSNPDQFRRE</sequence>
<dbReference type="Proteomes" id="UP001652640">
    <property type="component" value="Unplaced"/>
</dbReference>
<dbReference type="GO" id="GO:0005743">
    <property type="term" value="C:mitochondrial inner membrane"/>
    <property type="evidence" value="ECO:0007669"/>
    <property type="project" value="UniProtKB-SubCell"/>
</dbReference>
<dbReference type="Pfam" id="PF02285">
    <property type="entry name" value="COX8"/>
    <property type="match status" value="1"/>
</dbReference>
<dbReference type="InterPro" id="IPR036548">
    <property type="entry name" value="Cyt_c_oxidase_su8_sf"/>
</dbReference>
<dbReference type="UniPathway" id="UPA00705"/>
<dbReference type="GO" id="GO:0006123">
    <property type="term" value="P:mitochondrial electron transport, cytochrome c to oxygen"/>
    <property type="evidence" value="ECO:0007669"/>
    <property type="project" value="UniProtKB-UniRule"/>
</dbReference>
<keyword evidence="8 10" id="KW-0496">Mitochondrion</keyword>
<evidence type="ECO:0000256" key="4">
    <source>
        <dbReference type="ARBA" id="ARBA00022692"/>
    </source>
</evidence>
<dbReference type="GeneID" id="110126449"/>
<keyword evidence="6 10" id="KW-0809">Transit peptide</keyword>
<evidence type="ECO:0000256" key="2">
    <source>
        <dbReference type="ARBA" id="ARBA00004673"/>
    </source>
</evidence>
<reference evidence="12" key="1">
    <citation type="submission" date="2025-08" db="UniProtKB">
        <authorList>
            <consortium name="RefSeq"/>
        </authorList>
    </citation>
    <scope>IDENTIFICATION</scope>
    <source>
        <tissue evidence="12">Tongue muscle</tissue>
    </source>
</reference>
<protein>
    <recommendedName>
        <fullName evidence="10">Cytochrome c oxidase subunit 8</fullName>
    </recommendedName>
    <alternativeName>
        <fullName evidence="10">Cytochrome c oxidase polypeptide VIII</fullName>
    </alternativeName>
</protein>
<proteinExistence type="inferred from homology"/>